<dbReference type="SUPFAM" id="SSF89919">
    <property type="entry name" value="Ribosome-binding factor A, RbfA"/>
    <property type="match status" value="1"/>
</dbReference>
<evidence type="ECO:0008006" key="2">
    <source>
        <dbReference type="Google" id="ProtNLM"/>
    </source>
</evidence>
<accession>A0A0F9C6E1</accession>
<dbReference type="GO" id="GO:0006364">
    <property type="term" value="P:rRNA processing"/>
    <property type="evidence" value="ECO:0007669"/>
    <property type="project" value="InterPro"/>
</dbReference>
<dbReference type="GO" id="GO:0005829">
    <property type="term" value="C:cytosol"/>
    <property type="evidence" value="ECO:0007669"/>
    <property type="project" value="TreeGrafter"/>
</dbReference>
<dbReference type="Gene3D" id="3.30.300.20">
    <property type="match status" value="1"/>
</dbReference>
<proteinExistence type="inferred from homology"/>
<sequence length="114" mass="13199">MLPYKRSDRVSHNLQREVSDIIMNRVKDPRLGFLTVTGVAVARDIKAAKVFVSVYREEERQETMDALEAASPFIRRELRKRLHMKIIPELTFINDTSPEYADRIGRLLKDIGEG</sequence>
<organism evidence="1">
    <name type="scientific">marine sediment metagenome</name>
    <dbReference type="NCBI Taxonomy" id="412755"/>
    <lineage>
        <taxon>unclassified sequences</taxon>
        <taxon>metagenomes</taxon>
        <taxon>ecological metagenomes</taxon>
    </lineage>
</organism>
<reference evidence="1" key="1">
    <citation type="journal article" date="2015" name="Nature">
        <title>Complex archaea that bridge the gap between prokaryotes and eukaryotes.</title>
        <authorList>
            <person name="Spang A."/>
            <person name="Saw J.H."/>
            <person name="Jorgensen S.L."/>
            <person name="Zaremba-Niedzwiedzka K."/>
            <person name="Martijn J."/>
            <person name="Lind A.E."/>
            <person name="van Eijk R."/>
            <person name="Schleper C."/>
            <person name="Guy L."/>
            <person name="Ettema T.J."/>
        </authorList>
    </citation>
    <scope>NUCLEOTIDE SEQUENCE</scope>
</reference>
<dbReference type="NCBIfam" id="TIGR00082">
    <property type="entry name" value="rbfA"/>
    <property type="match status" value="1"/>
</dbReference>
<dbReference type="Pfam" id="PF02033">
    <property type="entry name" value="RBFA"/>
    <property type="match status" value="1"/>
</dbReference>
<comment type="caution">
    <text evidence="1">The sequence shown here is derived from an EMBL/GenBank/DDBJ whole genome shotgun (WGS) entry which is preliminary data.</text>
</comment>
<gene>
    <name evidence="1" type="ORF">LCGC14_2361280</name>
</gene>
<dbReference type="PANTHER" id="PTHR33515:SF1">
    <property type="entry name" value="RIBOSOME-BINDING FACTOR A, CHLOROPLASTIC-RELATED"/>
    <property type="match status" value="1"/>
</dbReference>
<dbReference type="InterPro" id="IPR000238">
    <property type="entry name" value="RbfA"/>
</dbReference>
<dbReference type="GO" id="GO:0043024">
    <property type="term" value="F:ribosomal small subunit binding"/>
    <property type="evidence" value="ECO:0007669"/>
    <property type="project" value="TreeGrafter"/>
</dbReference>
<dbReference type="AlphaFoldDB" id="A0A0F9C6E1"/>
<dbReference type="EMBL" id="LAZR01034593">
    <property type="protein sequence ID" value="KKL44878.1"/>
    <property type="molecule type" value="Genomic_DNA"/>
</dbReference>
<evidence type="ECO:0000313" key="1">
    <source>
        <dbReference type="EMBL" id="KKL44878.1"/>
    </source>
</evidence>
<dbReference type="HAMAP" id="MF_00003">
    <property type="entry name" value="RbfA"/>
    <property type="match status" value="1"/>
</dbReference>
<protein>
    <recommendedName>
        <fullName evidence="2">Ribosome-binding factor A</fullName>
    </recommendedName>
</protein>
<dbReference type="PANTHER" id="PTHR33515">
    <property type="entry name" value="RIBOSOME-BINDING FACTOR A, CHLOROPLASTIC-RELATED"/>
    <property type="match status" value="1"/>
</dbReference>
<name>A0A0F9C6E1_9ZZZZ</name>
<dbReference type="InterPro" id="IPR020053">
    <property type="entry name" value="Ribosome-bd_factorA_CS"/>
</dbReference>
<dbReference type="InterPro" id="IPR023799">
    <property type="entry name" value="RbfA_dom_sf"/>
</dbReference>
<dbReference type="PROSITE" id="PS01319">
    <property type="entry name" value="RBFA"/>
    <property type="match status" value="1"/>
</dbReference>
<dbReference type="InterPro" id="IPR015946">
    <property type="entry name" value="KH_dom-like_a/b"/>
</dbReference>